<keyword evidence="1 7" id="KW-0489">Methyltransferase</keyword>
<evidence type="ECO:0000313" key="8">
    <source>
        <dbReference type="Proteomes" id="UP000253529"/>
    </source>
</evidence>
<accession>A0A366EMF9</accession>
<evidence type="ECO:0000256" key="4">
    <source>
        <dbReference type="PIRSR" id="PIRSR005739-1"/>
    </source>
</evidence>
<comment type="caution">
    <text evidence="7">The sequence shown here is derived from an EMBL/GenBank/DDBJ whole genome shotgun (WGS) entry which is preliminary data.</text>
</comment>
<feature type="active site" description="Proton acceptor" evidence="4">
    <location>
        <position position="286"/>
    </location>
</feature>
<keyword evidence="2 7" id="KW-0808">Transferase</keyword>
<dbReference type="GO" id="GO:0032259">
    <property type="term" value="P:methylation"/>
    <property type="evidence" value="ECO:0007669"/>
    <property type="project" value="UniProtKB-KW"/>
</dbReference>
<dbReference type="Pfam" id="PF00891">
    <property type="entry name" value="Methyltransf_2"/>
    <property type="match status" value="1"/>
</dbReference>
<dbReference type="Gene3D" id="1.10.10.10">
    <property type="entry name" value="Winged helix-like DNA-binding domain superfamily/Winged helix DNA-binding domain"/>
    <property type="match status" value="1"/>
</dbReference>
<dbReference type="SUPFAM" id="SSF53335">
    <property type="entry name" value="S-adenosyl-L-methionine-dependent methyltransferases"/>
    <property type="match status" value="1"/>
</dbReference>
<organism evidence="7 8">
    <name type="scientific">Roseiarcus fermentans</name>
    <dbReference type="NCBI Taxonomy" id="1473586"/>
    <lineage>
        <taxon>Bacteria</taxon>
        <taxon>Pseudomonadati</taxon>
        <taxon>Pseudomonadota</taxon>
        <taxon>Alphaproteobacteria</taxon>
        <taxon>Hyphomicrobiales</taxon>
        <taxon>Roseiarcaceae</taxon>
        <taxon>Roseiarcus</taxon>
    </lineage>
</organism>
<feature type="domain" description="O-methyltransferase C-terminal" evidence="5">
    <location>
        <begin position="181"/>
        <end position="358"/>
    </location>
</feature>
<feature type="domain" description="O-methyltransferase dimerisation" evidence="6">
    <location>
        <begin position="53"/>
        <end position="123"/>
    </location>
</feature>
<dbReference type="InterPro" id="IPR029063">
    <property type="entry name" value="SAM-dependent_MTases_sf"/>
</dbReference>
<dbReference type="Pfam" id="PF08100">
    <property type="entry name" value="Dimerisation"/>
    <property type="match status" value="1"/>
</dbReference>
<dbReference type="PIRSF" id="PIRSF005739">
    <property type="entry name" value="O-mtase"/>
    <property type="match status" value="1"/>
</dbReference>
<dbReference type="InterPro" id="IPR012967">
    <property type="entry name" value="COMT_dimerisation"/>
</dbReference>
<gene>
    <name evidence="7" type="ORF">DFR50_14841</name>
</gene>
<dbReference type="InterPro" id="IPR036390">
    <property type="entry name" value="WH_DNA-bd_sf"/>
</dbReference>
<dbReference type="PANTHER" id="PTHR43712:SF2">
    <property type="entry name" value="O-METHYLTRANSFERASE CICE"/>
    <property type="match status" value="1"/>
</dbReference>
<evidence type="ECO:0000259" key="6">
    <source>
        <dbReference type="Pfam" id="PF08100"/>
    </source>
</evidence>
<evidence type="ECO:0000256" key="1">
    <source>
        <dbReference type="ARBA" id="ARBA00022603"/>
    </source>
</evidence>
<dbReference type="AlphaFoldDB" id="A0A366EMF9"/>
<dbReference type="GO" id="GO:0008171">
    <property type="term" value="F:O-methyltransferase activity"/>
    <property type="evidence" value="ECO:0007669"/>
    <property type="project" value="InterPro"/>
</dbReference>
<sequence>MASPGLPPLFSALARRIKDWRIRRTADPAFQRWAAQSPLTRGLVRRDARALFDLCAGFVYSQILSACVKLRVFEILRAGAVDVATTAAETGLEPPAALRLLKAAAALRLVRALPDGRFALDDLGAATLGNAAVAEFVAHHDLFYADLADPAALLRGHVETRLSRFWSYASDPTRPDDGDGAAAAYSALMSRTHAQVADAVLAAYPFVSRRRLLDVGGGEGAFAVAAAQRHPRLAVTLFDLPRVAERARARLTELGLQKRVAVAGGDMLRDPLPEGADVATLVRVLHDHNDAEAGAILAAVRGALPHDGDILIAEPMSGIRGAEPMGDAYFGLYLLAMGRGRPRTPDEIGALLKDAGFARPLRLRTPNPFVLSIVKASRV</sequence>
<dbReference type="CDD" id="cd02440">
    <property type="entry name" value="AdoMet_MTases"/>
    <property type="match status" value="1"/>
</dbReference>
<dbReference type="InterPro" id="IPR036388">
    <property type="entry name" value="WH-like_DNA-bd_sf"/>
</dbReference>
<proteinExistence type="predicted"/>
<protein>
    <submittedName>
        <fullName evidence="7">Demethylspheroidene O-methyltransferase</fullName>
    </submittedName>
</protein>
<dbReference type="PROSITE" id="PS51683">
    <property type="entry name" value="SAM_OMT_II"/>
    <property type="match status" value="1"/>
</dbReference>
<dbReference type="GO" id="GO:0046983">
    <property type="term" value="F:protein dimerization activity"/>
    <property type="evidence" value="ECO:0007669"/>
    <property type="project" value="InterPro"/>
</dbReference>
<dbReference type="SUPFAM" id="SSF46785">
    <property type="entry name" value="Winged helix' DNA-binding domain"/>
    <property type="match status" value="1"/>
</dbReference>
<evidence type="ECO:0000259" key="5">
    <source>
        <dbReference type="Pfam" id="PF00891"/>
    </source>
</evidence>
<dbReference type="EMBL" id="QNRK01000048">
    <property type="protein sequence ID" value="RBP02900.1"/>
    <property type="molecule type" value="Genomic_DNA"/>
</dbReference>
<evidence type="ECO:0000313" key="7">
    <source>
        <dbReference type="EMBL" id="RBP02900.1"/>
    </source>
</evidence>
<dbReference type="Gene3D" id="3.40.50.150">
    <property type="entry name" value="Vaccinia Virus protein VP39"/>
    <property type="match status" value="1"/>
</dbReference>
<dbReference type="PANTHER" id="PTHR43712">
    <property type="entry name" value="PUTATIVE (AFU_ORTHOLOGUE AFUA_4G14580)-RELATED"/>
    <property type="match status" value="1"/>
</dbReference>
<keyword evidence="3" id="KW-0949">S-adenosyl-L-methionine</keyword>
<dbReference type="Proteomes" id="UP000253529">
    <property type="component" value="Unassembled WGS sequence"/>
</dbReference>
<reference evidence="7 8" key="1">
    <citation type="submission" date="2018-06" db="EMBL/GenBank/DDBJ databases">
        <title>Genomic Encyclopedia of Type Strains, Phase IV (KMG-IV): sequencing the most valuable type-strain genomes for metagenomic binning, comparative biology and taxonomic classification.</title>
        <authorList>
            <person name="Goeker M."/>
        </authorList>
    </citation>
    <scope>NUCLEOTIDE SEQUENCE [LARGE SCALE GENOMIC DNA]</scope>
    <source>
        <strain evidence="7 8">DSM 24875</strain>
    </source>
</reference>
<evidence type="ECO:0000256" key="2">
    <source>
        <dbReference type="ARBA" id="ARBA00022679"/>
    </source>
</evidence>
<dbReference type="RefSeq" id="WP_113893156.1">
    <property type="nucleotide sequence ID" value="NZ_QNRK01000048.1"/>
</dbReference>
<evidence type="ECO:0000256" key="3">
    <source>
        <dbReference type="ARBA" id="ARBA00022691"/>
    </source>
</evidence>
<keyword evidence="8" id="KW-1185">Reference proteome</keyword>
<dbReference type="InterPro" id="IPR016461">
    <property type="entry name" value="COMT-like"/>
</dbReference>
<name>A0A366EMF9_9HYPH</name>
<dbReference type="Gene3D" id="1.10.287.1350">
    <property type="match status" value="1"/>
</dbReference>
<dbReference type="InterPro" id="IPR001077">
    <property type="entry name" value="COMT_C"/>
</dbReference>
<dbReference type="OrthoDB" id="7418600at2"/>